<dbReference type="AlphaFoldDB" id="K1XPD9"/>
<dbReference type="eggNOG" id="ENOG502QV7T">
    <property type="taxonomic scope" value="Eukaryota"/>
</dbReference>
<feature type="compositionally biased region" description="Basic residues" evidence="1">
    <location>
        <begin position="244"/>
        <end position="256"/>
    </location>
</feature>
<dbReference type="Proteomes" id="UP000006753">
    <property type="component" value="Unassembled WGS sequence"/>
</dbReference>
<proteinExistence type="predicted"/>
<organism evidence="2 3">
    <name type="scientific">Marssonina brunnea f. sp. multigermtubi (strain MB_m1)</name>
    <name type="common">Marssonina leaf spot fungus</name>
    <dbReference type="NCBI Taxonomy" id="1072389"/>
    <lineage>
        <taxon>Eukaryota</taxon>
        <taxon>Fungi</taxon>
        <taxon>Dikarya</taxon>
        <taxon>Ascomycota</taxon>
        <taxon>Pezizomycotina</taxon>
        <taxon>Leotiomycetes</taxon>
        <taxon>Helotiales</taxon>
        <taxon>Drepanopezizaceae</taxon>
        <taxon>Drepanopeziza</taxon>
    </lineage>
</organism>
<feature type="compositionally biased region" description="Basic and acidic residues" evidence="1">
    <location>
        <begin position="24"/>
        <end position="53"/>
    </location>
</feature>
<dbReference type="STRING" id="1072389.K1XPD9"/>
<dbReference type="InParanoid" id="K1XPD9"/>
<dbReference type="HOGENOM" id="CLU_378143_0_0_1"/>
<protein>
    <submittedName>
        <fullName evidence="2">NAD-binding Rossmann fold oxidoreductase family protein</fullName>
    </submittedName>
</protein>
<feature type="region of interest" description="Disordered" evidence="1">
    <location>
        <begin position="122"/>
        <end position="298"/>
    </location>
</feature>
<name>K1XPD9_MARBU</name>
<dbReference type="KEGG" id="mbe:MBM_07604"/>
<feature type="compositionally biased region" description="Basic and acidic residues" evidence="1">
    <location>
        <begin position="132"/>
        <end position="142"/>
    </location>
</feature>
<feature type="region of interest" description="Disordered" evidence="1">
    <location>
        <begin position="1"/>
        <end position="107"/>
    </location>
</feature>
<dbReference type="EMBL" id="JH921446">
    <property type="protein sequence ID" value="EKD14374.1"/>
    <property type="molecule type" value="Genomic_DNA"/>
</dbReference>
<feature type="compositionally biased region" description="Basic and acidic residues" evidence="1">
    <location>
        <begin position="257"/>
        <end position="273"/>
    </location>
</feature>
<evidence type="ECO:0000313" key="2">
    <source>
        <dbReference type="EMBL" id="EKD14374.1"/>
    </source>
</evidence>
<dbReference type="OrthoDB" id="3487117at2759"/>
<evidence type="ECO:0000256" key="1">
    <source>
        <dbReference type="SAM" id="MobiDB-lite"/>
    </source>
</evidence>
<accession>K1XPD9</accession>
<feature type="compositionally biased region" description="Basic residues" evidence="1">
    <location>
        <begin position="88"/>
        <end position="98"/>
    </location>
</feature>
<feature type="compositionally biased region" description="Basic and acidic residues" evidence="1">
    <location>
        <begin position="186"/>
        <end position="228"/>
    </location>
</feature>
<keyword evidence="3" id="KW-1185">Reference proteome</keyword>
<dbReference type="GeneID" id="18763539"/>
<evidence type="ECO:0000313" key="3">
    <source>
        <dbReference type="Proteomes" id="UP000006753"/>
    </source>
</evidence>
<gene>
    <name evidence="2" type="ORF">MBM_07604</name>
</gene>
<reference evidence="2 3" key="1">
    <citation type="journal article" date="2012" name="BMC Genomics">
        <title>Sequencing the genome of Marssonina brunnea reveals fungus-poplar co-evolution.</title>
        <authorList>
            <person name="Zhu S."/>
            <person name="Cao Y.-Z."/>
            <person name="Jiang C."/>
            <person name="Tan B.-Y."/>
            <person name="Wang Z."/>
            <person name="Feng S."/>
            <person name="Zhang L."/>
            <person name="Su X.-H."/>
            <person name="Brejova B."/>
            <person name="Vinar T."/>
            <person name="Xu M."/>
            <person name="Wang M.-X."/>
            <person name="Zhang S.-G."/>
            <person name="Huang M.-R."/>
            <person name="Wu R."/>
            <person name="Zhou Y."/>
        </authorList>
    </citation>
    <scope>NUCLEOTIDE SEQUENCE [LARGE SCALE GENOMIC DNA]</scope>
    <source>
        <strain evidence="2 3">MB_m1</strain>
    </source>
</reference>
<sequence>MGFSNKAENKPEEAIAYSSTAKSDGSEMPKTTAKDVRLEPGHEDVCQDFEHNPFTDPPQLAQASNTKRTGPSGGLRVTENERSGKSGILKRTKQRKSQRSIDAEEDCCDSDHGLLYLPVDQEKSKKAVKSQDSAHHKSDCCDSNHGPFLLPVDLEKSKEAIKPLDSAHHKLDGPGSDHGPLPLPVDPKESKEAIKPQDSAHHKVDGPDSDHGHLLLPVDPKESKEDAKSQISSVPDKLVASSKPAKREKQHKSLKQKLKESREAKKARKESDPANKSPVMKRTSRNMLGLGSNSEVPVQTPAQAFPRGLQIMAEDTDTLSGGFSLPKEFMAFGITKDIWAEFNSKMTESLTTKRIAYAVEDILDVCATWDVRFFRPKGFIIRLDMPGEEKYGLDLLDIYHSKIGAIHTDNVTAGTPCPLPEMVLNGQLLSPVSYSMAPKKDEHVGAIKHNRHIQEKTKDKKHLETVREKAFHSTRLMIDPVVVLKDSTLADERGWTKWIQACKEARNFAEEAPPKRKDNKPWRGYYPVRMDRWPPSKHLYYDRFRGSALTGGTKKIPFTHFVPDHDSMDQRGAPLTDSVIPCDEVEYTPWSAWEAGVASTGQVCERRRLDASLTAYAPWEDFRVVFNETGGRLELDVVEQSYVNGGGGPGADGAMERCTVTLRPLFEKPREAEIRSGLGGHFGEYPVLLHDLFGGEDMDEVRFGRAADHIDGARSILTGIAANSSLRTEGVVG</sequence>
<feature type="compositionally biased region" description="Basic and acidic residues" evidence="1">
    <location>
        <begin position="153"/>
        <end position="172"/>
    </location>
</feature>